<dbReference type="PROSITE" id="PS51257">
    <property type="entry name" value="PROKAR_LIPOPROTEIN"/>
    <property type="match status" value="1"/>
</dbReference>
<proteinExistence type="predicted"/>
<feature type="signal peptide" evidence="1">
    <location>
        <begin position="1"/>
        <end position="19"/>
    </location>
</feature>
<evidence type="ECO:0000256" key="1">
    <source>
        <dbReference type="SAM" id="SignalP"/>
    </source>
</evidence>
<dbReference type="EMBL" id="BMYQ01000001">
    <property type="protein sequence ID" value="GGW24272.1"/>
    <property type="molecule type" value="Genomic_DNA"/>
</dbReference>
<evidence type="ECO:0000313" key="3">
    <source>
        <dbReference type="Proteomes" id="UP000628984"/>
    </source>
</evidence>
<evidence type="ECO:0000313" key="2">
    <source>
        <dbReference type="EMBL" id="GGW24272.1"/>
    </source>
</evidence>
<gene>
    <name evidence="2" type="ORF">GCM10011452_09770</name>
</gene>
<dbReference type="Proteomes" id="UP000628984">
    <property type="component" value="Unassembled WGS sequence"/>
</dbReference>
<dbReference type="AlphaFoldDB" id="A0A918IQK9"/>
<name>A0A918IQK9_9RHOB</name>
<organism evidence="2 3">
    <name type="scientific">Gemmobacter lanyuensis</name>
    <dbReference type="NCBI Taxonomy" id="1054497"/>
    <lineage>
        <taxon>Bacteria</taxon>
        <taxon>Pseudomonadati</taxon>
        <taxon>Pseudomonadota</taxon>
        <taxon>Alphaproteobacteria</taxon>
        <taxon>Rhodobacterales</taxon>
        <taxon>Paracoccaceae</taxon>
        <taxon>Gemmobacter</taxon>
    </lineage>
</organism>
<evidence type="ECO:0008006" key="4">
    <source>
        <dbReference type="Google" id="ProtNLM"/>
    </source>
</evidence>
<reference evidence="2" key="1">
    <citation type="journal article" date="2014" name="Int. J. Syst. Evol. Microbiol.">
        <title>Complete genome sequence of Corynebacterium casei LMG S-19264T (=DSM 44701T), isolated from a smear-ripened cheese.</title>
        <authorList>
            <consortium name="US DOE Joint Genome Institute (JGI-PGF)"/>
            <person name="Walter F."/>
            <person name="Albersmeier A."/>
            <person name="Kalinowski J."/>
            <person name="Ruckert C."/>
        </authorList>
    </citation>
    <scope>NUCLEOTIDE SEQUENCE</scope>
    <source>
        <strain evidence="2">KCTC 23714</strain>
    </source>
</reference>
<dbReference type="RefSeq" id="WP_189632664.1">
    <property type="nucleotide sequence ID" value="NZ_BMYQ01000001.1"/>
</dbReference>
<protein>
    <recommendedName>
        <fullName evidence="4">Lipoprotein</fullName>
    </recommendedName>
</protein>
<sequence>MKKPLLAALSLMMLVSACGTRLNPFNWFSASEPAAAAAPVVLKAEDPRLLAEQITTLKVEPMPGGAIVRATALPPTQGWWSADLVAVEDASADGQLVYDFRLFPPLEQMAASTPRSRQITAAVFLSDIQLSTVRSITVRGSSNGLSSRR</sequence>
<feature type="chain" id="PRO_5037861864" description="Lipoprotein" evidence="1">
    <location>
        <begin position="20"/>
        <end position="149"/>
    </location>
</feature>
<reference evidence="2" key="2">
    <citation type="submission" date="2020-09" db="EMBL/GenBank/DDBJ databases">
        <authorList>
            <person name="Sun Q."/>
            <person name="Kim S."/>
        </authorList>
    </citation>
    <scope>NUCLEOTIDE SEQUENCE</scope>
    <source>
        <strain evidence="2">KCTC 23714</strain>
    </source>
</reference>
<keyword evidence="1" id="KW-0732">Signal</keyword>
<keyword evidence="3" id="KW-1185">Reference proteome</keyword>
<accession>A0A918IQK9</accession>
<comment type="caution">
    <text evidence="2">The sequence shown here is derived from an EMBL/GenBank/DDBJ whole genome shotgun (WGS) entry which is preliminary data.</text>
</comment>